<reference evidence="2 3" key="1">
    <citation type="submission" date="2018-05" db="EMBL/GenBank/DDBJ databases">
        <title>Genomic Encyclopedia of Type Strains, Phase IV (KMG-IV): sequencing the most valuable type-strain genomes for metagenomic binning, comparative biology and taxonomic classification.</title>
        <authorList>
            <person name="Goeker M."/>
        </authorList>
    </citation>
    <scope>NUCLEOTIDE SEQUENCE [LARGE SCALE GENOMIC DNA]</scope>
    <source>
        <strain evidence="2 3">DSM 3183</strain>
    </source>
</reference>
<accession>A0A2V3UNR8</accession>
<name>A0A2V3UNR8_9SPHN</name>
<comment type="caution">
    <text evidence="2">The sequence shown here is derived from an EMBL/GenBank/DDBJ whole genome shotgun (WGS) entry which is preliminary data.</text>
</comment>
<dbReference type="AlphaFoldDB" id="A0A2V3UNR8"/>
<evidence type="ECO:0000313" key="3">
    <source>
        <dbReference type="Proteomes" id="UP000248014"/>
    </source>
</evidence>
<proteinExistence type="predicted"/>
<evidence type="ECO:0000313" key="2">
    <source>
        <dbReference type="EMBL" id="PXW68154.1"/>
    </source>
</evidence>
<dbReference type="Proteomes" id="UP000248014">
    <property type="component" value="Unassembled WGS sequence"/>
</dbReference>
<feature type="transmembrane region" description="Helical" evidence="1">
    <location>
        <begin position="98"/>
        <end position="116"/>
    </location>
</feature>
<feature type="transmembrane region" description="Helical" evidence="1">
    <location>
        <begin position="136"/>
        <end position="154"/>
    </location>
</feature>
<dbReference type="RefSeq" id="WP_110300285.1">
    <property type="nucleotide sequence ID" value="NZ_QJJM01000020.1"/>
</dbReference>
<dbReference type="PANTHER" id="PTHR40031:SF1">
    <property type="entry name" value="MEMBRANE-BOUND METAL-DEPENDENT HYDROLASE"/>
    <property type="match status" value="1"/>
</dbReference>
<dbReference type="InterPro" id="IPR053170">
    <property type="entry name" value="Transcription_regulator"/>
</dbReference>
<organism evidence="2 3">
    <name type="scientific">Blastomonas natatoria</name>
    <dbReference type="NCBI Taxonomy" id="34015"/>
    <lineage>
        <taxon>Bacteria</taxon>
        <taxon>Pseudomonadati</taxon>
        <taxon>Pseudomonadota</taxon>
        <taxon>Alphaproteobacteria</taxon>
        <taxon>Sphingomonadales</taxon>
        <taxon>Sphingomonadaceae</taxon>
        <taxon>Blastomonas</taxon>
    </lineage>
</organism>
<evidence type="ECO:0000256" key="1">
    <source>
        <dbReference type="SAM" id="Phobius"/>
    </source>
</evidence>
<keyword evidence="1" id="KW-0472">Membrane</keyword>
<dbReference type="InterPro" id="IPR007404">
    <property type="entry name" value="YdjM-like"/>
</dbReference>
<keyword evidence="3" id="KW-1185">Reference proteome</keyword>
<dbReference type="OrthoDB" id="110250at2"/>
<dbReference type="Pfam" id="PF04307">
    <property type="entry name" value="YdjM"/>
    <property type="match status" value="1"/>
</dbReference>
<feature type="transmembrane region" description="Helical" evidence="1">
    <location>
        <begin position="59"/>
        <end position="77"/>
    </location>
</feature>
<dbReference type="PANTHER" id="PTHR40031">
    <property type="entry name" value="HYPOTHETICAL MEMBRANE SPANNING PROTEIN"/>
    <property type="match status" value="1"/>
</dbReference>
<keyword evidence="1" id="KW-1133">Transmembrane helix</keyword>
<dbReference type="EMBL" id="QJJM01000020">
    <property type="protein sequence ID" value="PXW68154.1"/>
    <property type="molecule type" value="Genomic_DNA"/>
</dbReference>
<keyword evidence="1" id="KW-0812">Transmembrane</keyword>
<sequence length="320" mass="35035">MDNFTHSLAGFALGQAGLKRLTGLAVPTLIIGANLPDIDAVLSVLGTQSLAMRRGVTHGPIALLVLPLLLTAAMVWFDRWQVRRRKRPRNRPPVRPGALLLLAYIGTLSHPALDYLNNYGIRLLEPFAPRWFHGDTLFIIDAVLWTILPLGIWLSRKREAAGRPGWERPAQAVLVLTLLYISGNYALSSHAEAQVAQKLAAERGIRPDLVVANAVPVVFWQRAMLWRAEAMIGRGAYDALGAPALTLQPGSAATNMASPWVARAAAQNADAQAFLFWARMPYARLTDISGGKRVVLRDARFDSSPIADRFTVTVDVKESP</sequence>
<gene>
    <name evidence="2" type="ORF">C7451_12014</name>
</gene>
<protein>
    <submittedName>
        <fullName evidence="2">Inner membrane protein</fullName>
    </submittedName>
</protein>